<dbReference type="PANTHER" id="PTHR43877:SF2">
    <property type="entry name" value="AMINOALKYLPHOSPHONATE N-ACETYLTRANSFERASE-RELATED"/>
    <property type="match status" value="1"/>
</dbReference>
<keyword evidence="1" id="KW-0808">Transferase</keyword>
<dbReference type="GO" id="GO:0016747">
    <property type="term" value="F:acyltransferase activity, transferring groups other than amino-acyl groups"/>
    <property type="evidence" value="ECO:0007669"/>
    <property type="project" value="InterPro"/>
</dbReference>
<dbReference type="SUPFAM" id="SSF55729">
    <property type="entry name" value="Acyl-CoA N-acyltransferases (Nat)"/>
    <property type="match status" value="1"/>
</dbReference>
<dbReference type="InterPro" id="IPR016181">
    <property type="entry name" value="Acyl_CoA_acyltransferase"/>
</dbReference>
<sequence length="231" mass="26376">MGELQRRQRWRADAPVRFLPLPTRRLYPATVVGGRGGAGYEYLLQRPNQNCLTMRIRPAELADLEAILALDHSYTTDHVWQMSGQNSAGEQMATFRLVRLPRQIQTPSPYEPHVLRRCLHRCDYLWVMQAPASHEIYGYIGMALLPWHNTGWIPALAVAPHMRRKGIGTQLLHAAVAQARVAGLHNVTLSLPTKNYPATRFCQTRGMRFSGYADNYYAGRDIALFFTYRIK</sequence>
<dbReference type="InterPro" id="IPR000182">
    <property type="entry name" value="GNAT_dom"/>
</dbReference>
<protein>
    <recommendedName>
        <fullName evidence="3">N-acetyltransferase domain-containing protein</fullName>
    </recommendedName>
</protein>
<name>A0A2M8QA79_9CHLR</name>
<dbReference type="EMBL" id="PGTN01000105">
    <property type="protein sequence ID" value="PJF46718.1"/>
    <property type="molecule type" value="Genomic_DNA"/>
</dbReference>
<accession>A0A2M8QA79</accession>
<feature type="domain" description="N-acetyltransferase" evidence="3">
    <location>
        <begin position="54"/>
        <end position="231"/>
    </location>
</feature>
<dbReference type="Gene3D" id="3.40.630.30">
    <property type="match status" value="1"/>
</dbReference>
<evidence type="ECO:0000313" key="4">
    <source>
        <dbReference type="EMBL" id="PJF46718.1"/>
    </source>
</evidence>
<evidence type="ECO:0000313" key="5">
    <source>
        <dbReference type="Proteomes" id="UP000230790"/>
    </source>
</evidence>
<dbReference type="PROSITE" id="PS51186">
    <property type="entry name" value="GNAT"/>
    <property type="match status" value="1"/>
</dbReference>
<evidence type="ECO:0000256" key="1">
    <source>
        <dbReference type="ARBA" id="ARBA00022679"/>
    </source>
</evidence>
<dbReference type="Proteomes" id="UP000230790">
    <property type="component" value="Unassembled WGS sequence"/>
</dbReference>
<gene>
    <name evidence="4" type="ORF">CUN48_12370</name>
</gene>
<dbReference type="PANTHER" id="PTHR43877">
    <property type="entry name" value="AMINOALKYLPHOSPHONATE N-ACETYLTRANSFERASE-RELATED-RELATED"/>
    <property type="match status" value="1"/>
</dbReference>
<evidence type="ECO:0000256" key="2">
    <source>
        <dbReference type="ARBA" id="ARBA00023315"/>
    </source>
</evidence>
<keyword evidence="2" id="KW-0012">Acyltransferase</keyword>
<proteinExistence type="predicted"/>
<evidence type="ECO:0000259" key="3">
    <source>
        <dbReference type="PROSITE" id="PS51186"/>
    </source>
</evidence>
<dbReference type="CDD" id="cd04301">
    <property type="entry name" value="NAT_SF"/>
    <property type="match status" value="1"/>
</dbReference>
<reference evidence="4 5" key="1">
    <citation type="submission" date="2017-11" db="EMBL/GenBank/DDBJ databases">
        <title>Evolution of Phototrophy in the Chloroflexi Phylum Driven by Horizontal Gene Transfer.</title>
        <authorList>
            <person name="Ward L.M."/>
            <person name="Hemp J."/>
            <person name="Shih P.M."/>
            <person name="Mcglynn S.E."/>
            <person name="Fischer W."/>
        </authorList>
    </citation>
    <scope>NUCLEOTIDE SEQUENCE [LARGE SCALE GENOMIC DNA]</scope>
    <source>
        <strain evidence="4">JP3_7</strain>
    </source>
</reference>
<dbReference type="AlphaFoldDB" id="A0A2M8QA79"/>
<dbReference type="Pfam" id="PF00583">
    <property type="entry name" value="Acetyltransf_1"/>
    <property type="match status" value="1"/>
</dbReference>
<organism evidence="4 5">
    <name type="scientific">Candidatus Thermofonsia Clade 3 bacterium</name>
    <dbReference type="NCBI Taxonomy" id="2364212"/>
    <lineage>
        <taxon>Bacteria</taxon>
        <taxon>Bacillati</taxon>
        <taxon>Chloroflexota</taxon>
        <taxon>Candidatus Thermofontia</taxon>
        <taxon>Candidatus Thermofonsia Clade 3</taxon>
    </lineage>
</organism>
<comment type="caution">
    <text evidence="4">The sequence shown here is derived from an EMBL/GenBank/DDBJ whole genome shotgun (WGS) entry which is preliminary data.</text>
</comment>
<dbReference type="InterPro" id="IPR050832">
    <property type="entry name" value="Bact_Acetyltransf"/>
</dbReference>